<dbReference type="GO" id="GO:0006400">
    <property type="term" value="P:tRNA modification"/>
    <property type="evidence" value="ECO:0007669"/>
    <property type="project" value="UniProtKB-UniRule"/>
</dbReference>
<evidence type="ECO:0000256" key="3">
    <source>
        <dbReference type="ARBA" id="ARBA00022741"/>
    </source>
</evidence>
<keyword evidence="6" id="KW-0963">Cytoplasm</keyword>
<keyword evidence="1 6" id="KW-0436">Ligase</keyword>
<dbReference type="InterPro" id="IPR014729">
    <property type="entry name" value="Rossmann-like_a/b/a_fold"/>
</dbReference>
<protein>
    <recommendedName>
        <fullName evidence="6">tRNA(Ile)-lysidine synthase</fullName>
        <ecNumber evidence="6">6.3.4.19</ecNumber>
    </recommendedName>
    <alternativeName>
        <fullName evidence="6">tRNA(Ile)-2-lysyl-cytidine synthase</fullName>
    </alternativeName>
    <alternativeName>
        <fullName evidence="6">tRNA(Ile)-lysidine synthetase</fullName>
    </alternativeName>
</protein>
<comment type="similarity">
    <text evidence="6">Belongs to the tRNA(Ile)-lysidine synthase family.</text>
</comment>
<dbReference type="GO" id="GO:0005737">
    <property type="term" value="C:cytoplasm"/>
    <property type="evidence" value="ECO:0007669"/>
    <property type="project" value="UniProtKB-SubCell"/>
</dbReference>
<evidence type="ECO:0000256" key="5">
    <source>
        <dbReference type="ARBA" id="ARBA00048539"/>
    </source>
</evidence>
<organism evidence="8 9">
    <name type="scientific">Mycoplasmopsis bovirhinis</name>
    <dbReference type="NCBI Taxonomy" id="29553"/>
    <lineage>
        <taxon>Bacteria</taxon>
        <taxon>Bacillati</taxon>
        <taxon>Mycoplasmatota</taxon>
        <taxon>Mycoplasmoidales</taxon>
        <taxon>Metamycoplasmataceae</taxon>
        <taxon>Mycoplasmopsis</taxon>
    </lineage>
</organism>
<keyword evidence="4 6" id="KW-0067">ATP-binding</keyword>
<dbReference type="GO" id="GO:0005524">
    <property type="term" value="F:ATP binding"/>
    <property type="evidence" value="ECO:0007669"/>
    <property type="project" value="UniProtKB-UniRule"/>
</dbReference>
<dbReference type="Gene3D" id="3.40.50.620">
    <property type="entry name" value="HUPs"/>
    <property type="match status" value="1"/>
</dbReference>
<proteinExistence type="inferred from homology"/>
<comment type="subcellular location">
    <subcellularLocation>
        <location evidence="6">Cytoplasm</location>
    </subcellularLocation>
</comment>
<keyword evidence="9" id="KW-1185">Reference proteome</keyword>
<dbReference type="PANTHER" id="PTHR43033">
    <property type="entry name" value="TRNA(ILE)-LYSIDINE SYNTHASE-RELATED"/>
    <property type="match status" value="1"/>
</dbReference>
<dbReference type="InterPro" id="IPR011063">
    <property type="entry name" value="TilS/TtcA_N"/>
</dbReference>
<dbReference type="OrthoDB" id="9807403at2"/>
<dbReference type="InterPro" id="IPR012094">
    <property type="entry name" value="tRNA_Ile_lys_synt"/>
</dbReference>
<dbReference type="GO" id="GO:0032267">
    <property type="term" value="F:tRNA(Ile)-lysidine synthase activity"/>
    <property type="evidence" value="ECO:0007669"/>
    <property type="project" value="UniProtKB-EC"/>
</dbReference>
<feature type="domain" description="tRNA(Ile)-lysidine/2-thiocytidine synthase N-terminal" evidence="7">
    <location>
        <begin position="11"/>
        <end position="185"/>
    </location>
</feature>
<dbReference type="EMBL" id="LR214972">
    <property type="protein sequence ID" value="VEU63453.1"/>
    <property type="molecule type" value="Genomic_DNA"/>
</dbReference>
<accession>A0A449AEQ0</accession>
<evidence type="ECO:0000256" key="1">
    <source>
        <dbReference type="ARBA" id="ARBA00022598"/>
    </source>
</evidence>
<dbReference type="AlphaFoldDB" id="A0A449AEQ0"/>
<comment type="function">
    <text evidence="6">Ligates lysine onto the cytidine present at position 34 of the AUA codon-specific tRNA(Ile) that contains the anticodon CAU, in an ATP-dependent manner. Cytidine is converted to lysidine, thus changing the amino acid specificity of the tRNA from methionine to isoleucine.</text>
</comment>
<dbReference type="RefSeq" id="WP_129621641.1">
    <property type="nucleotide sequence ID" value="NZ_LR214972.1"/>
</dbReference>
<reference evidence="8 9" key="1">
    <citation type="submission" date="2019-01" db="EMBL/GenBank/DDBJ databases">
        <authorList>
            <consortium name="Pathogen Informatics"/>
        </authorList>
    </citation>
    <scope>NUCLEOTIDE SEQUENCE [LARGE SCALE GENOMIC DNA]</scope>
    <source>
        <strain evidence="8 9">NCTC10118</strain>
    </source>
</reference>
<dbReference type="SUPFAM" id="SSF52402">
    <property type="entry name" value="Adenine nucleotide alpha hydrolases-like"/>
    <property type="match status" value="1"/>
</dbReference>
<dbReference type="InterPro" id="IPR012795">
    <property type="entry name" value="tRNA_Ile_lys_synt_N"/>
</dbReference>
<evidence type="ECO:0000256" key="4">
    <source>
        <dbReference type="ARBA" id="ARBA00022840"/>
    </source>
</evidence>
<dbReference type="PANTHER" id="PTHR43033:SF1">
    <property type="entry name" value="TRNA(ILE)-LYSIDINE SYNTHASE-RELATED"/>
    <property type="match status" value="1"/>
</dbReference>
<dbReference type="Proteomes" id="UP000289952">
    <property type="component" value="Chromosome"/>
</dbReference>
<evidence type="ECO:0000313" key="9">
    <source>
        <dbReference type="Proteomes" id="UP000289952"/>
    </source>
</evidence>
<feature type="binding site" evidence="6">
    <location>
        <begin position="16"/>
        <end position="21"/>
    </location>
    <ligand>
        <name>ATP</name>
        <dbReference type="ChEBI" id="CHEBI:30616"/>
    </ligand>
</feature>
<dbReference type="HAMAP" id="MF_01161">
    <property type="entry name" value="tRNA_Ile_lys_synt"/>
    <property type="match status" value="1"/>
</dbReference>
<evidence type="ECO:0000256" key="6">
    <source>
        <dbReference type="HAMAP-Rule" id="MF_01161"/>
    </source>
</evidence>
<dbReference type="CDD" id="cd01992">
    <property type="entry name" value="TilS_N"/>
    <property type="match status" value="1"/>
</dbReference>
<keyword evidence="2 6" id="KW-0819">tRNA processing</keyword>
<comment type="domain">
    <text evidence="6">The N-terminal region contains the highly conserved SGGXDS motif, predicted to be a P-loop motif involved in ATP binding.</text>
</comment>
<gene>
    <name evidence="6 8" type="primary">tilS</name>
    <name evidence="8" type="ORF">NCTC10118_00475</name>
</gene>
<dbReference type="NCBIfam" id="TIGR02432">
    <property type="entry name" value="lysidine_TilS_N"/>
    <property type="match status" value="1"/>
</dbReference>
<evidence type="ECO:0000259" key="7">
    <source>
        <dbReference type="Pfam" id="PF01171"/>
    </source>
</evidence>
<name>A0A449AEQ0_9BACT</name>
<dbReference type="Pfam" id="PF01171">
    <property type="entry name" value="ATP_bind_3"/>
    <property type="match status" value="1"/>
</dbReference>
<sequence>MEKERKKSKKTLIAVSGGPDSMFLLNKYKNKKNILVATVNYNQREDSELDFKIVKVFCQKYNIPFFCLELKKSDYLKGNFQNWAREQRYTFLKKIYKENNCNVLLTGHNLDDFLETAIFQKNTKRKVEYYGIKKISNYKNMVIKRPLLFKYFKNTILKKVIKQRIPFNIDYTNEIPKYTRNKIRLENNVKWKSKKIFILSYFIFQNQKLKFKNYKINKEYKIWEKHDFSQDIFIKLKNKKSLVYKFVNSNYDKIKISNNKIDSIINFIMAQKRTNSYKLNNEFFLKKEKGNLIKIK</sequence>
<comment type="catalytic activity">
    <reaction evidence="5 6">
        <text>cytidine(34) in tRNA(Ile2) + L-lysine + ATP = lysidine(34) in tRNA(Ile2) + AMP + diphosphate + H(+)</text>
        <dbReference type="Rhea" id="RHEA:43744"/>
        <dbReference type="Rhea" id="RHEA-COMP:10625"/>
        <dbReference type="Rhea" id="RHEA-COMP:10670"/>
        <dbReference type="ChEBI" id="CHEBI:15378"/>
        <dbReference type="ChEBI" id="CHEBI:30616"/>
        <dbReference type="ChEBI" id="CHEBI:32551"/>
        <dbReference type="ChEBI" id="CHEBI:33019"/>
        <dbReference type="ChEBI" id="CHEBI:82748"/>
        <dbReference type="ChEBI" id="CHEBI:83665"/>
        <dbReference type="ChEBI" id="CHEBI:456215"/>
        <dbReference type="EC" id="6.3.4.19"/>
    </reaction>
</comment>
<keyword evidence="3 6" id="KW-0547">Nucleotide-binding</keyword>
<evidence type="ECO:0000256" key="2">
    <source>
        <dbReference type="ARBA" id="ARBA00022694"/>
    </source>
</evidence>
<dbReference type="EC" id="6.3.4.19" evidence="6"/>
<evidence type="ECO:0000313" key="8">
    <source>
        <dbReference type="EMBL" id="VEU63453.1"/>
    </source>
</evidence>